<keyword evidence="5 9" id="KW-0798">TonB box</keyword>
<dbReference type="InterPro" id="IPR000531">
    <property type="entry name" value="Beta-barrel_TonB"/>
</dbReference>
<dbReference type="Proteomes" id="UP000202259">
    <property type="component" value="Chromosome"/>
</dbReference>
<dbReference type="OrthoDB" id="176248at2"/>
<evidence type="ECO:0000313" key="13">
    <source>
        <dbReference type="EMBL" id="ASP47786.1"/>
    </source>
</evidence>
<reference evidence="13 14" key="1">
    <citation type="submission" date="2017-08" db="EMBL/GenBank/DDBJ databases">
        <title>Complete genome of Colwellia sp. NB097-1, a psychrophile bacterium ioslated from Bering Sea.</title>
        <authorList>
            <person name="Chen X."/>
        </authorList>
    </citation>
    <scope>NUCLEOTIDE SEQUENCE [LARGE SCALE GENOMIC DNA]</scope>
    <source>
        <strain evidence="13 14">NB097-1</strain>
    </source>
</reference>
<evidence type="ECO:0000256" key="10">
    <source>
        <dbReference type="SAM" id="SignalP"/>
    </source>
</evidence>
<dbReference type="InterPro" id="IPR039426">
    <property type="entry name" value="TonB-dep_rcpt-like"/>
</dbReference>
<keyword evidence="14" id="KW-1185">Reference proteome</keyword>
<dbReference type="EMBL" id="CP020465">
    <property type="protein sequence ID" value="ASP47786.1"/>
    <property type="molecule type" value="Genomic_DNA"/>
</dbReference>
<evidence type="ECO:0000256" key="3">
    <source>
        <dbReference type="ARBA" id="ARBA00022452"/>
    </source>
</evidence>
<dbReference type="PROSITE" id="PS52016">
    <property type="entry name" value="TONB_DEPENDENT_REC_3"/>
    <property type="match status" value="1"/>
</dbReference>
<gene>
    <name evidence="13" type="ORF">B5D82_08485</name>
</gene>
<keyword evidence="4 8" id="KW-0812">Transmembrane</keyword>
<feature type="chain" id="PRO_5013166362" evidence="10">
    <location>
        <begin position="27"/>
        <end position="838"/>
    </location>
</feature>
<dbReference type="CDD" id="cd01347">
    <property type="entry name" value="ligand_gated_channel"/>
    <property type="match status" value="1"/>
</dbReference>
<evidence type="ECO:0000256" key="4">
    <source>
        <dbReference type="ARBA" id="ARBA00022692"/>
    </source>
</evidence>
<dbReference type="Gene3D" id="2.40.170.20">
    <property type="entry name" value="TonB-dependent receptor, beta-barrel domain"/>
    <property type="match status" value="1"/>
</dbReference>
<keyword evidence="10" id="KW-0732">Signal</keyword>
<dbReference type="PANTHER" id="PTHR47234:SF2">
    <property type="entry name" value="TONB-DEPENDENT RECEPTOR"/>
    <property type="match status" value="1"/>
</dbReference>
<evidence type="ECO:0000256" key="7">
    <source>
        <dbReference type="ARBA" id="ARBA00023237"/>
    </source>
</evidence>
<feature type="domain" description="TonB-dependent receptor-like beta-barrel" evidence="11">
    <location>
        <begin position="361"/>
        <end position="802"/>
    </location>
</feature>
<evidence type="ECO:0000259" key="12">
    <source>
        <dbReference type="Pfam" id="PF07715"/>
    </source>
</evidence>
<dbReference type="Pfam" id="PF07715">
    <property type="entry name" value="Plug"/>
    <property type="match status" value="1"/>
</dbReference>
<accession>A0A222G7A8</accession>
<keyword evidence="13" id="KW-0675">Receptor</keyword>
<keyword evidence="6 8" id="KW-0472">Membrane</keyword>
<organism evidence="13 14">
    <name type="scientific">Cognaticolwellia beringensis</name>
    <dbReference type="NCBI Taxonomy" id="1967665"/>
    <lineage>
        <taxon>Bacteria</taxon>
        <taxon>Pseudomonadati</taxon>
        <taxon>Pseudomonadota</taxon>
        <taxon>Gammaproteobacteria</taxon>
        <taxon>Alteromonadales</taxon>
        <taxon>Colwelliaceae</taxon>
        <taxon>Cognaticolwellia</taxon>
    </lineage>
</organism>
<keyword evidence="2 8" id="KW-0813">Transport</keyword>
<dbReference type="SUPFAM" id="SSF56935">
    <property type="entry name" value="Porins"/>
    <property type="match status" value="1"/>
</dbReference>
<keyword evidence="7 8" id="KW-0998">Cell outer membrane</keyword>
<dbReference type="InterPro" id="IPR037066">
    <property type="entry name" value="Plug_dom_sf"/>
</dbReference>
<evidence type="ECO:0000256" key="1">
    <source>
        <dbReference type="ARBA" id="ARBA00004571"/>
    </source>
</evidence>
<dbReference type="Gene3D" id="2.170.130.10">
    <property type="entry name" value="TonB-dependent receptor, plug domain"/>
    <property type="match status" value="1"/>
</dbReference>
<name>A0A222G7A8_9GAMM</name>
<dbReference type="InterPro" id="IPR012910">
    <property type="entry name" value="Plug_dom"/>
</dbReference>
<dbReference type="InterPro" id="IPR036942">
    <property type="entry name" value="Beta-barrel_TonB_sf"/>
</dbReference>
<evidence type="ECO:0000256" key="6">
    <source>
        <dbReference type="ARBA" id="ARBA00023136"/>
    </source>
</evidence>
<evidence type="ECO:0000256" key="9">
    <source>
        <dbReference type="RuleBase" id="RU003357"/>
    </source>
</evidence>
<dbReference type="KEGG" id="cber:B5D82_08485"/>
<feature type="signal peptide" evidence="10">
    <location>
        <begin position="1"/>
        <end position="26"/>
    </location>
</feature>
<evidence type="ECO:0000256" key="8">
    <source>
        <dbReference type="PROSITE-ProRule" id="PRU01360"/>
    </source>
</evidence>
<evidence type="ECO:0000256" key="2">
    <source>
        <dbReference type="ARBA" id="ARBA00022448"/>
    </source>
</evidence>
<dbReference type="RefSeq" id="WP_081150758.1">
    <property type="nucleotide sequence ID" value="NZ_CP020465.1"/>
</dbReference>
<comment type="subcellular location">
    <subcellularLocation>
        <location evidence="1 8">Cell outer membrane</location>
        <topology evidence="1 8">Multi-pass membrane protein</topology>
    </subcellularLocation>
</comment>
<dbReference type="AlphaFoldDB" id="A0A222G7A8"/>
<feature type="domain" description="TonB-dependent receptor plug" evidence="12">
    <location>
        <begin position="55"/>
        <end position="167"/>
    </location>
</feature>
<dbReference type="Pfam" id="PF00593">
    <property type="entry name" value="TonB_dep_Rec_b-barrel"/>
    <property type="match status" value="1"/>
</dbReference>
<sequence>MYSENFLSNAIRVALFVGTASTLAVAGQVSAAEDKEVSVERIEVTGSRINRTDVETASPVTVISSEFIAQSGYSSVEEILSAQPTAAGMNLGATSNNGSGGTATVNLRGMGVQRTLVLLNGRRMVSSGTGADSAVDLNTIPVAMIKNIEILKDGASAVYGSDAIAGVVNIITKKDFVGTEVTVDGSQTDKGDGTSKGISILHGVELTNGNLVLGLQYSDRGEIIQSDRDFVEPGASSFIPTGSIGGLVVDKSDASGSLMARNTSYDYTVDSYAQTPNELLSLFSAYNTEIDSDTELSVDLMYTRRESNQQLAPQPANLDLVTNKLNTIHLDNIQAAYDEINSKIVDPDDHLVIGDKVNYRRRMNDAGPRIYSQETDTYRASIGLKGYLENDAMWDISATYGRNDSKDSVQNSIHAGNMEASIYQDQSAWFSGEGFDKSALASEGIIYNEENEGGNEQFTLAAGYSGVTEGDIGYAVGFETRHESGYYTPDEVTQKGESTAAQQFATDGDYSVQSVYGEVSVPVTEALTFEAASRYDQYSTFGGEITWKLGATYRVNDSFMVRSVAATGFRAPSVSELYGGDSGSYDYLSDPWGNELDAQIKVNYTSDEDLQPEESESFTFGVVWELADNLSTTVDYWAFDITNAISRVDVQQELDACFSGIQASCTAVNITSGGDLSNLSAQLTNIGSQKTSGVDWNVSYSHDLFKVVFDTTFLIEFEQDDTDYTGTIDGNIGGYSDIKSNLSVYGYVTEDLTVLYSAQFIRGMDGEYYGEQFSTDNVIYHNVSASYHVNDQWVVNGGVKNVFDTEPEEVLGGNDMGTVPSIYDVIGRNLFISASYNF</sequence>
<proteinExistence type="inferred from homology"/>
<protein>
    <submittedName>
        <fullName evidence="13">TonB-dependent receptor</fullName>
    </submittedName>
</protein>
<dbReference type="PANTHER" id="PTHR47234">
    <property type="match status" value="1"/>
</dbReference>
<evidence type="ECO:0000313" key="14">
    <source>
        <dbReference type="Proteomes" id="UP000202259"/>
    </source>
</evidence>
<keyword evidence="3 8" id="KW-1134">Transmembrane beta strand</keyword>
<comment type="similarity">
    <text evidence="8 9">Belongs to the TonB-dependent receptor family.</text>
</comment>
<dbReference type="GO" id="GO:0009279">
    <property type="term" value="C:cell outer membrane"/>
    <property type="evidence" value="ECO:0007669"/>
    <property type="project" value="UniProtKB-SubCell"/>
</dbReference>
<evidence type="ECO:0000256" key="5">
    <source>
        <dbReference type="ARBA" id="ARBA00023077"/>
    </source>
</evidence>
<evidence type="ECO:0000259" key="11">
    <source>
        <dbReference type="Pfam" id="PF00593"/>
    </source>
</evidence>